<dbReference type="EC" id="1.11.1.24" evidence="6"/>
<gene>
    <name evidence="6 8" type="primary">tpx</name>
    <name evidence="9" type="ORF">B9N49_06315</name>
    <name evidence="8" type="ORF">KIA07_03660</name>
</gene>
<sequence>MDKRQETTFGNNPVTLLGTKVNVGDKAQDFTCLNAELKPVKLSDYDGKKKLISVVPSIDTGVCEFQTKEFNKKASEFDNTIIFTISCDLPFAQSRFCAAEGIDNLLVLSDHKDLDFGLKYGFVMEEFRLLNRGIVILDENNEVKYVEYVKENTNHPDYDKAIEALKSL</sequence>
<protein>
    <recommendedName>
        <fullName evidence="6">Thiol peroxidase</fullName>
        <shortName evidence="6">Tpx</shortName>
        <ecNumber evidence="6">1.11.1.24</ecNumber>
    </recommendedName>
    <alternativeName>
        <fullName evidence="6">Peroxiredoxin tpx</fullName>
        <shortName evidence="6">Prx</shortName>
    </alternativeName>
    <alternativeName>
        <fullName evidence="6">Thioredoxin peroxidase</fullName>
    </alternativeName>
    <alternativeName>
        <fullName evidence="6">Thioredoxin-dependent peroxiredoxin</fullName>
    </alternativeName>
</protein>
<dbReference type="HAMAP" id="MF_00269">
    <property type="entry name" value="Tpx"/>
    <property type="match status" value="1"/>
</dbReference>
<reference evidence="8" key="3">
    <citation type="submission" date="2021-02" db="EMBL/GenBank/DDBJ databases">
        <title>Infant gut strain persistence is associated with maternal origin, phylogeny, and functional potential including surface adhesion and iron acquisition.</title>
        <authorList>
            <person name="Lou Y.C."/>
        </authorList>
    </citation>
    <scope>NUCLEOTIDE SEQUENCE</scope>
    <source>
        <strain evidence="8">L3_058_000G1_dasL3_058_000G1_concoct_72</strain>
    </source>
</reference>
<comment type="function">
    <text evidence="6">Thiol-specific peroxidase that catalyzes the reduction of hydrogen peroxide and organic hydroperoxides to water and alcohols, respectively. Plays a role in cell protection against oxidative stress by detoxifying peroxides.</text>
</comment>
<dbReference type="EMBL" id="NDYC01000029">
    <property type="protein sequence ID" value="OXZ26986.1"/>
    <property type="molecule type" value="Genomic_DNA"/>
</dbReference>
<dbReference type="InterPro" id="IPR002065">
    <property type="entry name" value="TPX"/>
</dbReference>
<keyword evidence="5 6" id="KW-0676">Redox-active center</keyword>
<dbReference type="InterPro" id="IPR018219">
    <property type="entry name" value="Tpx_CS"/>
</dbReference>
<feature type="active site" description="Cysteine sulfenic acid (-SOH) intermediate" evidence="6">
    <location>
        <position position="63"/>
    </location>
</feature>
<name>A0A233V6W4_FINMA</name>
<dbReference type="AlphaFoldDB" id="A0A233V6W4"/>
<feature type="domain" description="Thioredoxin" evidence="7">
    <location>
        <begin position="21"/>
        <end position="167"/>
    </location>
</feature>
<comment type="catalytic activity">
    <reaction evidence="6">
        <text>a hydroperoxide + [thioredoxin]-dithiol = an alcohol + [thioredoxin]-disulfide + H2O</text>
        <dbReference type="Rhea" id="RHEA:62620"/>
        <dbReference type="Rhea" id="RHEA-COMP:10698"/>
        <dbReference type="Rhea" id="RHEA-COMP:10700"/>
        <dbReference type="ChEBI" id="CHEBI:15377"/>
        <dbReference type="ChEBI" id="CHEBI:29950"/>
        <dbReference type="ChEBI" id="CHEBI:30879"/>
        <dbReference type="ChEBI" id="CHEBI:35924"/>
        <dbReference type="ChEBI" id="CHEBI:50058"/>
        <dbReference type="EC" id="1.11.1.24"/>
    </reaction>
</comment>
<dbReference type="InterPro" id="IPR036249">
    <property type="entry name" value="Thioredoxin-like_sf"/>
</dbReference>
<dbReference type="CDD" id="cd03014">
    <property type="entry name" value="PRX_Atyp2cys"/>
    <property type="match status" value="1"/>
</dbReference>
<reference evidence="10" key="2">
    <citation type="submission" date="2017-04" db="EMBL/GenBank/DDBJ databases">
        <title>Finegoldia magna isolated from orthopedic joint implant-associated infections.</title>
        <authorList>
            <person name="Bjorklund S."/>
            <person name="Bruggemann H."/>
            <person name="Jensen A."/>
            <person name="Hellmark B."/>
            <person name="Soderquist B."/>
        </authorList>
    </citation>
    <scope>NUCLEOTIDE SEQUENCE [LARGE SCALE GENOMIC DNA]</scope>
    <source>
        <strain evidence="10">CCUG 54800</strain>
    </source>
</reference>
<keyword evidence="2 6" id="KW-0049">Antioxidant</keyword>
<evidence type="ECO:0000256" key="2">
    <source>
        <dbReference type="ARBA" id="ARBA00022862"/>
    </source>
</evidence>
<evidence type="ECO:0000313" key="9">
    <source>
        <dbReference type="EMBL" id="OXZ26986.1"/>
    </source>
</evidence>
<evidence type="ECO:0000256" key="1">
    <source>
        <dbReference type="ARBA" id="ARBA00022559"/>
    </source>
</evidence>
<reference evidence="9" key="1">
    <citation type="journal article" date="2017" name="J. Clin. Microbiol.">
        <title>Finegoldia magna Isolated from Orthopedic Joint Implant-Associated Infections.</title>
        <authorList>
            <person name="Soderquist B."/>
            <person name="Bjorklund S."/>
            <person name="Hellmark B."/>
            <person name="Jensen A."/>
            <person name="Bruggemann H."/>
        </authorList>
    </citation>
    <scope>NUCLEOTIDE SEQUENCE</scope>
    <source>
        <strain evidence="9">CCUG 54800</strain>
    </source>
</reference>
<dbReference type="InterPro" id="IPR013766">
    <property type="entry name" value="Thioredoxin_domain"/>
</dbReference>
<dbReference type="Proteomes" id="UP000215413">
    <property type="component" value="Unassembled WGS sequence"/>
</dbReference>
<keyword evidence="1 6" id="KW-0575">Peroxidase</keyword>
<evidence type="ECO:0000313" key="10">
    <source>
        <dbReference type="Proteomes" id="UP000215413"/>
    </source>
</evidence>
<evidence type="ECO:0000256" key="4">
    <source>
        <dbReference type="ARBA" id="ARBA00023157"/>
    </source>
</evidence>
<dbReference type="PROSITE" id="PS01265">
    <property type="entry name" value="TPX"/>
    <property type="match status" value="1"/>
</dbReference>
<organism evidence="8 11">
    <name type="scientific">Finegoldia magna</name>
    <name type="common">Peptostreptococcus magnus</name>
    <dbReference type="NCBI Taxonomy" id="1260"/>
    <lineage>
        <taxon>Bacteria</taxon>
        <taxon>Bacillati</taxon>
        <taxon>Bacillota</taxon>
        <taxon>Tissierellia</taxon>
        <taxon>Tissierellales</taxon>
        <taxon>Peptoniphilaceae</taxon>
        <taxon>Finegoldia</taxon>
    </lineage>
</organism>
<dbReference type="EMBL" id="JAHAIK010000007">
    <property type="protein sequence ID" value="MBS5964747.1"/>
    <property type="molecule type" value="Genomic_DNA"/>
</dbReference>
<dbReference type="GO" id="GO:0008379">
    <property type="term" value="F:thioredoxin peroxidase activity"/>
    <property type="evidence" value="ECO:0007669"/>
    <property type="project" value="UniProtKB-UniRule"/>
</dbReference>
<comment type="subunit">
    <text evidence="6">Homodimer.</text>
</comment>
<keyword evidence="3 6" id="KW-0560">Oxidoreductase</keyword>
<dbReference type="SUPFAM" id="SSF52833">
    <property type="entry name" value="Thioredoxin-like"/>
    <property type="match status" value="1"/>
</dbReference>
<proteinExistence type="inferred from homology"/>
<feature type="disulfide bond" description="Redox-active" evidence="6">
    <location>
        <begin position="63"/>
        <end position="97"/>
    </location>
</feature>
<evidence type="ECO:0000256" key="5">
    <source>
        <dbReference type="ARBA" id="ARBA00023284"/>
    </source>
</evidence>
<dbReference type="PANTHER" id="PTHR43110">
    <property type="entry name" value="THIOL PEROXIDASE"/>
    <property type="match status" value="1"/>
</dbReference>
<evidence type="ECO:0000256" key="6">
    <source>
        <dbReference type="HAMAP-Rule" id="MF_00269"/>
    </source>
</evidence>
<dbReference type="NCBIfam" id="NF001808">
    <property type="entry name" value="PRK00522.1"/>
    <property type="match status" value="1"/>
</dbReference>
<dbReference type="InterPro" id="IPR050455">
    <property type="entry name" value="Tpx_Peroxidase_subfamily"/>
</dbReference>
<dbReference type="PANTHER" id="PTHR43110:SF1">
    <property type="entry name" value="THIOL PEROXIDASE"/>
    <property type="match status" value="1"/>
</dbReference>
<comment type="miscellaneous">
    <text evidence="6">The active site is a conserved redox-active cysteine residue, the peroxidatic cysteine (C(P)), which makes the nucleophilic attack on the peroxide substrate. The peroxide oxidizes the C(P)-SH to cysteine sulfenic acid (C(P)-SOH), which then reacts with another cysteine residue, the resolving cysteine (C(R)), to form a disulfide bridge. The disulfide is subsequently reduced by an appropriate electron donor to complete the catalytic cycle. In this atypical 2-Cys peroxiredoxin, C(R) is present in the same subunit to form an intramolecular disulfide. The disulfide is subsequently reduced by thioredoxin.</text>
</comment>
<accession>A0A233V6W4</accession>
<dbReference type="Proteomes" id="UP000730862">
    <property type="component" value="Unassembled WGS sequence"/>
</dbReference>
<keyword evidence="4 6" id="KW-1015">Disulfide bond</keyword>
<dbReference type="PROSITE" id="PS51352">
    <property type="entry name" value="THIOREDOXIN_2"/>
    <property type="match status" value="1"/>
</dbReference>
<dbReference type="RefSeq" id="WP_094206001.1">
    <property type="nucleotide sequence ID" value="NZ_BAAAWC010000039.1"/>
</dbReference>
<comment type="similarity">
    <text evidence="6">Belongs to the peroxiredoxin family. Tpx subfamily.</text>
</comment>
<comment type="caution">
    <text evidence="8">The sequence shown here is derived from an EMBL/GenBank/DDBJ whole genome shotgun (WGS) entry which is preliminary data.</text>
</comment>
<evidence type="ECO:0000313" key="11">
    <source>
        <dbReference type="Proteomes" id="UP000730862"/>
    </source>
</evidence>
<evidence type="ECO:0000256" key="3">
    <source>
        <dbReference type="ARBA" id="ARBA00023002"/>
    </source>
</evidence>
<dbReference type="InterPro" id="IPR013740">
    <property type="entry name" value="Redoxin"/>
</dbReference>
<evidence type="ECO:0000313" key="8">
    <source>
        <dbReference type="EMBL" id="MBS5964747.1"/>
    </source>
</evidence>
<dbReference type="Gene3D" id="3.40.30.10">
    <property type="entry name" value="Glutaredoxin"/>
    <property type="match status" value="1"/>
</dbReference>
<evidence type="ECO:0000259" key="7">
    <source>
        <dbReference type="PROSITE" id="PS51352"/>
    </source>
</evidence>
<dbReference type="Pfam" id="PF08534">
    <property type="entry name" value="Redoxin"/>
    <property type="match status" value="1"/>
</dbReference>